<dbReference type="Pfam" id="PF00535">
    <property type="entry name" value="Glycos_transf_2"/>
    <property type="match status" value="1"/>
</dbReference>
<evidence type="ECO:0000313" key="5">
    <source>
        <dbReference type="EMBL" id="SVE17714.1"/>
    </source>
</evidence>
<comment type="similarity">
    <text evidence="1">Belongs to the glycosyltransferase 2 family.</text>
</comment>
<dbReference type="CDD" id="cd00761">
    <property type="entry name" value="Glyco_tranf_GTA_type"/>
    <property type="match status" value="1"/>
</dbReference>
<dbReference type="InterPro" id="IPR029044">
    <property type="entry name" value="Nucleotide-diphossugar_trans"/>
</dbReference>
<dbReference type="Gene3D" id="3.90.550.10">
    <property type="entry name" value="Spore Coat Polysaccharide Biosynthesis Protein SpsA, Chain A"/>
    <property type="match status" value="1"/>
</dbReference>
<dbReference type="AlphaFoldDB" id="A0A383BCX0"/>
<evidence type="ECO:0000259" key="4">
    <source>
        <dbReference type="Pfam" id="PF00535"/>
    </source>
</evidence>
<dbReference type="SUPFAM" id="SSF53448">
    <property type="entry name" value="Nucleotide-diphospho-sugar transferases"/>
    <property type="match status" value="1"/>
</dbReference>
<dbReference type="EMBL" id="UINC01199338">
    <property type="protein sequence ID" value="SVE17714.1"/>
    <property type="molecule type" value="Genomic_DNA"/>
</dbReference>
<feature type="domain" description="Glycosyltransferase 2-like" evidence="4">
    <location>
        <begin position="9"/>
        <end position="166"/>
    </location>
</feature>
<sequence>MQTNKPSVSVVMAVYNGGEYLPVAIESVLTQSFDSFEFIIIDDCSADGTPDVIRSFRDSRIVYIRNAENLGQTESLNVGLAVARGDFIARIDADDVWHAGKLEEQYRFMVARPDVVVCGTWADRIDATGDITGIFSPPTDPLDIRFRMLRASPVCHVSVLMRRDVIVASGGY</sequence>
<reference evidence="5" key="1">
    <citation type="submission" date="2018-05" db="EMBL/GenBank/DDBJ databases">
        <authorList>
            <person name="Lanie J.A."/>
            <person name="Ng W.-L."/>
            <person name="Kazmierczak K.M."/>
            <person name="Andrzejewski T.M."/>
            <person name="Davidsen T.M."/>
            <person name="Wayne K.J."/>
            <person name="Tettelin H."/>
            <person name="Glass J.I."/>
            <person name="Rusch D."/>
            <person name="Podicherti R."/>
            <person name="Tsui H.-C.T."/>
            <person name="Winkler M.E."/>
        </authorList>
    </citation>
    <scope>NUCLEOTIDE SEQUENCE</scope>
</reference>
<keyword evidence="3" id="KW-0808">Transferase</keyword>
<proteinExistence type="inferred from homology"/>
<keyword evidence="2" id="KW-0328">Glycosyltransferase</keyword>
<dbReference type="InterPro" id="IPR050834">
    <property type="entry name" value="Glycosyltransf_2"/>
</dbReference>
<gene>
    <name evidence="5" type="ORF">METZ01_LOCUS470568</name>
</gene>
<evidence type="ECO:0000256" key="1">
    <source>
        <dbReference type="ARBA" id="ARBA00006739"/>
    </source>
</evidence>
<accession>A0A383BCX0</accession>
<dbReference type="PANTHER" id="PTHR43685">
    <property type="entry name" value="GLYCOSYLTRANSFERASE"/>
    <property type="match status" value="1"/>
</dbReference>
<feature type="non-terminal residue" evidence="5">
    <location>
        <position position="172"/>
    </location>
</feature>
<evidence type="ECO:0000256" key="2">
    <source>
        <dbReference type="ARBA" id="ARBA00022676"/>
    </source>
</evidence>
<dbReference type="GO" id="GO:0016757">
    <property type="term" value="F:glycosyltransferase activity"/>
    <property type="evidence" value="ECO:0007669"/>
    <property type="project" value="UniProtKB-KW"/>
</dbReference>
<dbReference type="PANTHER" id="PTHR43685:SF5">
    <property type="entry name" value="GLYCOSYLTRANSFERASE EPSE-RELATED"/>
    <property type="match status" value="1"/>
</dbReference>
<dbReference type="InterPro" id="IPR001173">
    <property type="entry name" value="Glyco_trans_2-like"/>
</dbReference>
<protein>
    <recommendedName>
        <fullName evidence="4">Glycosyltransferase 2-like domain-containing protein</fullName>
    </recommendedName>
</protein>
<evidence type="ECO:0000256" key="3">
    <source>
        <dbReference type="ARBA" id="ARBA00022679"/>
    </source>
</evidence>
<organism evidence="5">
    <name type="scientific">marine metagenome</name>
    <dbReference type="NCBI Taxonomy" id="408172"/>
    <lineage>
        <taxon>unclassified sequences</taxon>
        <taxon>metagenomes</taxon>
        <taxon>ecological metagenomes</taxon>
    </lineage>
</organism>
<name>A0A383BCX0_9ZZZZ</name>